<evidence type="ECO:0000313" key="17">
    <source>
        <dbReference type="Proteomes" id="UP001224083"/>
    </source>
</evidence>
<dbReference type="PROSITE" id="PS00430">
    <property type="entry name" value="TONB_DEPENDENT_REC_1"/>
    <property type="match status" value="1"/>
</dbReference>
<keyword evidence="4 11" id="KW-1134">Transmembrane beta strand</keyword>
<dbReference type="Gene3D" id="2.170.130.10">
    <property type="entry name" value="TonB-dependent receptor, plug domain"/>
    <property type="match status" value="1"/>
</dbReference>
<dbReference type="InterPro" id="IPR036942">
    <property type="entry name" value="Beta-barrel_TonB_sf"/>
</dbReference>
<dbReference type="Pfam" id="PF07715">
    <property type="entry name" value="Plug"/>
    <property type="match status" value="1"/>
</dbReference>
<comment type="subcellular location">
    <subcellularLocation>
        <location evidence="1 11">Cell outer membrane</location>
        <topology evidence="1 11">Multi-pass membrane protein</topology>
    </subcellularLocation>
</comment>
<evidence type="ECO:0000256" key="1">
    <source>
        <dbReference type="ARBA" id="ARBA00004571"/>
    </source>
</evidence>
<evidence type="ECO:0000313" key="16">
    <source>
        <dbReference type="EMBL" id="MDP9499482.1"/>
    </source>
</evidence>
<dbReference type="PANTHER" id="PTHR30069:SF29">
    <property type="entry name" value="HEMOGLOBIN AND HEMOGLOBIN-HAPTOGLOBIN-BINDING PROTEIN 1-RELATED"/>
    <property type="match status" value="1"/>
</dbReference>
<feature type="domain" description="TonB-dependent receptor-like beta-barrel" evidence="14">
    <location>
        <begin position="500"/>
        <end position="951"/>
    </location>
</feature>
<dbReference type="Proteomes" id="UP001224083">
    <property type="component" value="Unassembled WGS sequence"/>
</dbReference>
<feature type="domain" description="TonB-dependent receptor plug" evidence="15">
    <location>
        <begin position="56"/>
        <end position="166"/>
    </location>
</feature>
<proteinExistence type="inferred from homology"/>
<evidence type="ECO:0000259" key="14">
    <source>
        <dbReference type="Pfam" id="PF00593"/>
    </source>
</evidence>
<dbReference type="Gene3D" id="2.40.170.20">
    <property type="entry name" value="TonB-dependent receptor, beta-barrel domain"/>
    <property type="match status" value="2"/>
</dbReference>
<gene>
    <name evidence="16" type="ORF">O7M46_00715</name>
</gene>
<evidence type="ECO:0000256" key="9">
    <source>
        <dbReference type="ARBA" id="ARBA00023170"/>
    </source>
</evidence>
<dbReference type="SUPFAM" id="SSF56935">
    <property type="entry name" value="Porins"/>
    <property type="match status" value="1"/>
</dbReference>
<comment type="caution">
    <text evidence="16">The sequence shown here is derived from an EMBL/GenBank/DDBJ whole genome shotgun (WGS) entry which is preliminary data.</text>
</comment>
<evidence type="ECO:0000256" key="2">
    <source>
        <dbReference type="ARBA" id="ARBA00008143"/>
    </source>
</evidence>
<evidence type="ECO:0000256" key="8">
    <source>
        <dbReference type="ARBA" id="ARBA00023136"/>
    </source>
</evidence>
<comment type="similarity">
    <text evidence="2">Belongs to the TonB-dependent receptor family. Hemoglobin/haptoglobin binding protein subfamily.</text>
</comment>
<keyword evidence="9 16" id="KW-0675">Receptor</keyword>
<feature type="signal peptide" evidence="13">
    <location>
        <begin position="1"/>
        <end position="22"/>
    </location>
</feature>
<evidence type="ECO:0000256" key="4">
    <source>
        <dbReference type="ARBA" id="ARBA00022452"/>
    </source>
</evidence>
<accession>A0ABT9KE61</accession>
<evidence type="ECO:0000256" key="11">
    <source>
        <dbReference type="PROSITE-ProRule" id="PRU01360"/>
    </source>
</evidence>
<keyword evidence="7 12" id="KW-0798">TonB box</keyword>
<dbReference type="InterPro" id="IPR000531">
    <property type="entry name" value="Beta-barrel_TonB"/>
</dbReference>
<evidence type="ECO:0000256" key="6">
    <source>
        <dbReference type="ARBA" id="ARBA00022729"/>
    </source>
</evidence>
<sequence length="1000" mass="114317">MSLTKHALLMLTALNLAQTALAEEVKSTEAVEELDTIVVSGATTGEINIQEKKVGETQITTQTLTKQQVSDSRDLVRYETGITVVETGRMGASGYAVRGVDENRVGIMIDGLRQSETLSSQGFKELFEGYGNFNNTRNGVEIENVKVATITKGADSIKSGSGALGGSVMFETKDARDYLIDKDYHIGVKRGYQSMDNQDLTSVTLAGRYKWFDALFIHTRREGREIENYFYDSYKNQEEDYAAVGKTREKADPYHITRESNLLKLAFQPHEEHRFSLALDDSKLHSNGEDLSYTLRSSTRIDHEIYGQRKTNDKSHRKNTQFTYENFTQTPFWDHVKISYSSQKITNNARTDEYCSGPKCQAVLNEQGLKLDNSSGVNKIVDQHGGDISAKKEKKYYRTIIKYYNSKGEEMPGTHYREHSPQNTLIDCSKIDCTKPFKVYIKKDENWKEVYAFENRPIDIKILPNGQQYGQIQQKFIEKEQWGSTIKQYEESFFLLPFSSGYSRNDYNDRDLNTNTKQLDLDFGKEFSFWGTDHQLKYGGLYSKTEKSMVNKDGYQGGNVQWWADNFFCNQMKSGTWPVEYIPRPDYWPGGTCTGNLRESINGRYSYLIPVKTKNSALYIGDKITLTNWLNLDLNYRYDKVTHMPRYDNSVPVPKGMIAGIFIPIPGNSYGVNAECGYNTKCLNDNVAQNLAIMLQNKSYKHHSYNLGVNLDPLSFMRLQLKYSNGFRAPTSDEMFMTFKHPSFSIVPNVHLKSELAKTKEAALTFYRNNSFITLSAFQTDYKDFIDLVFVGERAVDEGSVLTYPFYQNKNRDKAKVTGFEVNSRLELSELHDRLKGFRIGLKLTQQKGKIDDKIPMNAIQPRTIVYNLGYSTEEDKYGIDFYITDVAAKKRSETYNMYWEGQAKNGTLVQGKPVKDSTLAWRNHHYTTIDAIAYARPLKNLLLTAGVYNITDKKYITWDSARSIRAIGTLNLIDQNTGAGIKRFYAPGRNFRLNAEFTF</sequence>
<feature type="short sequence motif" description="TonB box" evidence="12">
    <location>
        <begin position="36"/>
        <end position="42"/>
    </location>
</feature>
<reference evidence="16 17" key="1">
    <citation type="submission" date="2022-12" db="EMBL/GenBank/DDBJ databases">
        <title>Genome sequence of Pasteurellaceae Bisgaard Taxon 45.</title>
        <authorList>
            <person name="Foggin C."/>
            <person name="Rosen L.E."/>
            <person name="Henton M."/>
            <person name="Buys A."/>
            <person name="Floyd T."/>
            <person name="Turner A.D."/>
            <person name="Tarbin J."/>
            <person name="Lloyd A.S."/>
            <person name="Chaitezvi C."/>
            <person name="Ellis R.J."/>
            <person name="Roberts H.C."/>
            <person name="Dastjerdi A."/>
            <person name="Nunez A."/>
            <person name="Van Vliet A.H."/>
            <person name="Steinbach F."/>
        </authorList>
    </citation>
    <scope>NUCLEOTIDE SEQUENCE [LARGE SCALE GENOMIC DNA]</scope>
    <source>
        <strain evidence="16 17">VF20HR</strain>
    </source>
</reference>
<dbReference type="EMBL" id="JAQAHH010000001">
    <property type="protein sequence ID" value="MDP9499482.1"/>
    <property type="molecule type" value="Genomic_DNA"/>
</dbReference>
<evidence type="ECO:0000256" key="5">
    <source>
        <dbReference type="ARBA" id="ARBA00022692"/>
    </source>
</evidence>
<keyword evidence="5 11" id="KW-0812">Transmembrane</keyword>
<evidence type="ECO:0000256" key="10">
    <source>
        <dbReference type="ARBA" id="ARBA00023237"/>
    </source>
</evidence>
<protein>
    <submittedName>
        <fullName evidence="16">TonB-dependent receptor</fullName>
    </submittedName>
</protein>
<dbReference type="PROSITE" id="PS52016">
    <property type="entry name" value="TONB_DEPENDENT_REC_3"/>
    <property type="match status" value="1"/>
</dbReference>
<dbReference type="Pfam" id="PF00593">
    <property type="entry name" value="TonB_dep_Rec_b-barrel"/>
    <property type="match status" value="1"/>
</dbReference>
<dbReference type="PANTHER" id="PTHR30069">
    <property type="entry name" value="TONB-DEPENDENT OUTER MEMBRANE RECEPTOR"/>
    <property type="match status" value="1"/>
</dbReference>
<dbReference type="InterPro" id="IPR012910">
    <property type="entry name" value="Plug_dom"/>
</dbReference>
<keyword evidence="3 11" id="KW-0813">Transport</keyword>
<evidence type="ECO:0000256" key="13">
    <source>
        <dbReference type="SAM" id="SignalP"/>
    </source>
</evidence>
<name>A0ABT9KE61_9PAST</name>
<evidence type="ECO:0000256" key="7">
    <source>
        <dbReference type="ARBA" id="ARBA00023077"/>
    </source>
</evidence>
<organism evidence="16 17">
    <name type="scientific">Bisgaard Taxon 45</name>
    <dbReference type="NCBI Taxonomy" id="304289"/>
    <lineage>
        <taxon>Bacteria</taxon>
        <taxon>Pseudomonadati</taxon>
        <taxon>Pseudomonadota</taxon>
        <taxon>Gammaproteobacteria</taxon>
        <taxon>Pasteurellales</taxon>
        <taxon>Pasteurellaceae</taxon>
    </lineage>
</organism>
<dbReference type="InterPro" id="IPR010916">
    <property type="entry name" value="TonB_box_CS"/>
</dbReference>
<evidence type="ECO:0000259" key="15">
    <source>
        <dbReference type="Pfam" id="PF07715"/>
    </source>
</evidence>
<dbReference type="InterPro" id="IPR037066">
    <property type="entry name" value="Plug_dom_sf"/>
</dbReference>
<keyword evidence="10 11" id="KW-0998">Cell outer membrane</keyword>
<keyword evidence="6 13" id="KW-0732">Signal</keyword>
<dbReference type="InterPro" id="IPR039426">
    <property type="entry name" value="TonB-dep_rcpt-like"/>
</dbReference>
<keyword evidence="8 11" id="KW-0472">Membrane</keyword>
<keyword evidence="17" id="KW-1185">Reference proteome</keyword>
<evidence type="ECO:0000256" key="3">
    <source>
        <dbReference type="ARBA" id="ARBA00022448"/>
    </source>
</evidence>
<evidence type="ECO:0000256" key="12">
    <source>
        <dbReference type="PROSITE-ProRule" id="PRU10143"/>
    </source>
</evidence>
<feature type="chain" id="PRO_5045959609" evidence="13">
    <location>
        <begin position="23"/>
        <end position="1000"/>
    </location>
</feature>